<evidence type="ECO:0000259" key="2">
    <source>
        <dbReference type="PROSITE" id="PS50093"/>
    </source>
</evidence>
<feature type="domain" description="PKD" evidence="2">
    <location>
        <begin position="119"/>
        <end position="168"/>
    </location>
</feature>
<dbReference type="Gene3D" id="2.60.40.10">
    <property type="entry name" value="Immunoglobulins"/>
    <property type="match status" value="1"/>
</dbReference>
<dbReference type="RefSeq" id="WP_116756332.1">
    <property type="nucleotide sequence ID" value="NZ_JBHUEX010000001.1"/>
</dbReference>
<dbReference type="GO" id="GO:0005975">
    <property type="term" value="P:carbohydrate metabolic process"/>
    <property type="evidence" value="ECO:0007669"/>
    <property type="project" value="UniProtKB-ARBA"/>
</dbReference>
<evidence type="ECO:0000256" key="1">
    <source>
        <dbReference type="SAM" id="MobiDB-lite"/>
    </source>
</evidence>
<feature type="region of interest" description="Disordered" evidence="1">
    <location>
        <begin position="1"/>
        <end position="26"/>
    </location>
</feature>
<dbReference type="AlphaFoldDB" id="A0A2V1HMQ5"/>
<dbReference type="OrthoDB" id="5192284at2"/>
<dbReference type="SUPFAM" id="SSF49299">
    <property type="entry name" value="PKD domain"/>
    <property type="match status" value="1"/>
</dbReference>
<accession>A0A2V1HMQ5</accession>
<organism evidence="3 4">
    <name type="scientific">Amnibacterium flavum</name>
    <dbReference type="NCBI Taxonomy" id="2173173"/>
    <lineage>
        <taxon>Bacteria</taxon>
        <taxon>Bacillati</taxon>
        <taxon>Actinomycetota</taxon>
        <taxon>Actinomycetes</taxon>
        <taxon>Micrococcales</taxon>
        <taxon>Microbacteriaceae</taxon>
        <taxon>Amnibacterium</taxon>
    </lineage>
</organism>
<sequence length="222" mass="23118">MNVRAEATLPGGQGEPGTEDSDGDEPFVYRDANDCSSGADAIPGVICRNDLLVNFAGTDIPSRPITLADIATFRPSATEFTSEPAGWAVRGLPANFVAPASQHTVAGTLLGAPAEVRFTPTSWRWDYGDGTTRTTTTGGATWQALGVPRFTPTATAHSYTSKGSFTVTGAVVYRAEYRFGGSAWGPVVGELVIDLPSRDLIVSAASTVLVAERCGTVAASLC</sequence>
<comment type="caution">
    <text evidence="3">The sequence shown here is derived from an EMBL/GenBank/DDBJ whole genome shotgun (WGS) entry which is preliminary data.</text>
</comment>
<evidence type="ECO:0000313" key="3">
    <source>
        <dbReference type="EMBL" id="PVZ93818.1"/>
    </source>
</evidence>
<dbReference type="Pfam" id="PF00801">
    <property type="entry name" value="PKD"/>
    <property type="match status" value="1"/>
</dbReference>
<keyword evidence="4" id="KW-1185">Reference proteome</keyword>
<dbReference type="InterPro" id="IPR013783">
    <property type="entry name" value="Ig-like_fold"/>
</dbReference>
<reference evidence="3 4" key="1">
    <citation type="submission" date="2018-05" db="EMBL/GenBank/DDBJ databases">
        <title>Amnibacterium sp. M8JJ-5, whole genome shotgun sequence.</title>
        <authorList>
            <person name="Tuo L."/>
        </authorList>
    </citation>
    <scope>NUCLEOTIDE SEQUENCE [LARGE SCALE GENOMIC DNA]</scope>
    <source>
        <strain evidence="3 4">M8JJ-5</strain>
    </source>
</reference>
<name>A0A2V1HMQ5_9MICO</name>
<dbReference type="Proteomes" id="UP000244893">
    <property type="component" value="Unassembled WGS sequence"/>
</dbReference>
<gene>
    <name evidence="3" type="ORF">DDQ50_08500</name>
</gene>
<evidence type="ECO:0000313" key="4">
    <source>
        <dbReference type="Proteomes" id="UP000244893"/>
    </source>
</evidence>
<dbReference type="InterPro" id="IPR000601">
    <property type="entry name" value="PKD_dom"/>
</dbReference>
<dbReference type="PROSITE" id="PS50093">
    <property type="entry name" value="PKD"/>
    <property type="match status" value="1"/>
</dbReference>
<protein>
    <recommendedName>
        <fullName evidence="2">PKD domain-containing protein</fullName>
    </recommendedName>
</protein>
<dbReference type="EMBL" id="QEOP01000002">
    <property type="protein sequence ID" value="PVZ93818.1"/>
    <property type="molecule type" value="Genomic_DNA"/>
</dbReference>
<dbReference type="InterPro" id="IPR035986">
    <property type="entry name" value="PKD_dom_sf"/>
</dbReference>
<proteinExistence type="predicted"/>